<proteinExistence type="predicted"/>
<keyword evidence="2" id="KW-1185">Reference proteome</keyword>
<evidence type="ECO:0000313" key="2">
    <source>
        <dbReference type="Proteomes" id="UP001153954"/>
    </source>
</evidence>
<dbReference type="EMBL" id="CAKOGL010000030">
    <property type="protein sequence ID" value="CAH2107112.1"/>
    <property type="molecule type" value="Genomic_DNA"/>
</dbReference>
<name>A0AAU9V725_EUPED</name>
<protein>
    <submittedName>
        <fullName evidence="1">Uncharacterized protein</fullName>
    </submittedName>
</protein>
<accession>A0AAU9V725</accession>
<evidence type="ECO:0000313" key="1">
    <source>
        <dbReference type="EMBL" id="CAH2107112.1"/>
    </source>
</evidence>
<comment type="caution">
    <text evidence="1">The sequence shown here is derived from an EMBL/GenBank/DDBJ whole genome shotgun (WGS) entry which is preliminary data.</text>
</comment>
<gene>
    <name evidence="1" type="ORF">EEDITHA_LOCUS21170</name>
</gene>
<organism evidence="1 2">
    <name type="scientific">Euphydryas editha</name>
    <name type="common">Edith's checkerspot</name>
    <dbReference type="NCBI Taxonomy" id="104508"/>
    <lineage>
        <taxon>Eukaryota</taxon>
        <taxon>Metazoa</taxon>
        <taxon>Ecdysozoa</taxon>
        <taxon>Arthropoda</taxon>
        <taxon>Hexapoda</taxon>
        <taxon>Insecta</taxon>
        <taxon>Pterygota</taxon>
        <taxon>Neoptera</taxon>
        <taxon>Endopterygota</taxon>
        <taxon>Lepidoptera</taxon>
        <taxon>Glossata</taxon>
        <taxon>Ditrysia</taxon>
        <taxon>Papilionoidea</taxon>
        <taxon>Nymphalidae</taxon>
        <taxon>Nymphalinae</taxon>
        <taxon>Euphydryas</taxon>
    </lineage>
</organism>
<dbReference type="Proteomes" id="UP001153954">
    <property type="component" value="Unassembled WGS sequence"/>
</dbReference>
<dbReference type="AlphaFoldDB" id="A0AAU9V725"/>
<sequence>MLRYGKLIPEDVQVSVRYLFKDIRSASAKTHPELLSNQHTYSLLPELPSNLRVKSLNTLDYGHVTRRSDDYVGRNFLDISVSGARHSWCPRKQLLDVVKQDMSANGLTIVGDKDHVKWRKLSRKADPCNSRD</sequence>
<reference evidence="1" key="1">
    <citation type="submission" date="2022-03" db="EMBL/GenBank/DDBJ databases">
        <authorList>
            <person name="Tunstrom K."/>
        </authorList>
    </citation>
    <scope>NUCLEOTIDE SEQUENCE</scope>
</reference>